<protein>
    <recommendedName>
        <fullName evidence="4">Holin</fullName>
    </recommendedName>
</protein>
<reference evidence="3" key="1">
    <citation type="journal article" date="2019" name="Int. J. Syst. Evol. Microbiol.">
        <title>The Global Catalogue of Microorganisms (GCM) 10K type strain sequencing project: providing services to taxonomists for standard genome sequencing and annotation.</title>
        <authorList>
            <consortium name="The Broad Institute Genomics Platform"/>
            <consortium name="The Broad Institute Genome Sequencing Center for Infectious Disease"/>
            <person name="Wu L."/>
            <person name="Ma J."/>
        </authorList>
    </citation>
    <scope>NUCLEOTIDE SEQUENCE [LARGE SCALE GENOMIC DNA]</scope>
    <source>
        <strain evidence="3">CCM 4481</strain>
    </source>
</reference>
<sequence>MEQSDLVRELTVAGAKASPIAGFAIAHISGWGPQDWSYVFIGMYAAAQTAYLIWKWRREAKGKSIPSLPSA</sequence>
<keyword evidence="1" id="KW-1133">Transmembrane helix</keyword>
<dbReference type="EMBL" id="JBHSGA010000013">
    <property type="protein sequence ID" value="MFC4526396.1"/>
    <property type="molecule type" value="Genomic_DNA"/>
</dbReference>
<dbReference type="Proteomes" id="UP001595961">
    <property type="component" value="Unassembled WGS sequence"/>
</dbReference>
<proteinExistence type="predicted"/>
<evidence type="ECO:0008006" key="4">
    <source>
        <dbReference type="Google" id="ProtNLM"/>
    </source>
</evidence>
<evidence type="ECO:0000313" key="3">
    <source>
        <dbReference type="Proteomes" id="UP001595961"/>
    </source>
</evidence>
<dbReference type="RefSeq" id="WP_266151141.1">
    <property type="nucleotide sequence ID" value="NZ_CP064028.1"/>
</dbReference>
<accession>A0ABV9C0A1</accession>
<name>A0ABV9C0A1_9GAMM</name>
<keyword evidence="1" id="KW-0812">Transmembrane</keyword>
<evidence type="ECO:0000256" key="1">
    <source>
        <dbReference type="SAM" id="Phobius"/>
    </source>
</evidence>
<gene>
    <name evidence="2" type="ORF">ACFO5W_07055</name>
</gene>
<keyword evidence="3" id="KW-1185">Reference proteome</keyword>
<organism evidence="2 3">
    <name type="scientific">Dyella halodurans</name>
    <dbReference type="NCBI Taxonomy" id="1920171"/>
    <lineage>
        <taxon>Bacteria</taxon>
        <taxon>Pseudomonadati</taxon>
        <taxon>Pseudomonadota</taxon>
        <taxon>Gammaproteobacteria</taxon>
        <taxon>Lysobacterales</taxon>
        <taxon>Rhodanobacteraceae</taxon>
        <taxon>Dyella</taxon>
    </lineage>
</organism>
<keyword evidence="1" id="KW-0472">Membrane</keyword>
<comment type="caution">
    <text evidence="2">The sequence shown here is derived from an EMBL/GenBank/DDBJ whole genome shotgun (WGS) entry which is preliminary data.</text>
</comment>
<feature type="transmembrane region" description="Helical" evidence="1">
    <location>
        <begin position="36"/>
        <end position="54"/>
    </location>
</feature>
<evidence type="ECO:0000313" key="2">
    <source>
        <dbReference type="EMBL" id="MFC4526396.1"/>
    </source>
</evidence>